<gene>
    <name evidence="2" type="ORF">Pmar_PMAR017268</name>
</gene>
<dbReference type="PROSITE" id="PS50994">
    <property type="entry name" value="INTEGRASE"/>
    <property type="match status" value="1"/>
</dbReference>
<dbReference type="GO" id="GO:0015074">
    <property type="term" value="P:DNA integration"/>
    <property type="evidence" value="ECO:0007669"/>
    <property type="project" value="InterPro"/>
</dbReference>
<dbReference type="Gene3D" id="3.30.420.10">
    <property type="entry name" value="Ribonuclease H-like superfamily/Ribonuclease H"/>
    <property type="match status" value="1"/>
</dbReference>
<dbReference type="Proteomes" id="UP000007800">
    <property type="component" value="Unassembled WGS sequence"/>
</dbReference>
<dbReference type="PANTHER" id="PTHR37984">
    <property type="entry name" value="PROTEIN CBG26694"/>
    <property type="match status" value="1"/>
</dbReference>
<dbReference type="InterPro" id="IPR012337">
    <property type="entry name" value="RNaseH-like_sf"/>
</dbReference>
<feature type="non-terminal residue" evidence="2">
    <location>
        <position position="1"/>
    </location>
</feature>
<accession>C5LH46</accession>
<evidence type="ECO:0000259" key="1">
    <source>
        <dbReference type="PROSITE" id="PS50994"/>
    </source>
</evidence>
<protein>
    <recommendedName>
        <fullName evidence="1">Integrase catalytic domain-containing protein</fullName>
    </recommendedName>
</protein>
<dbReference type="OrthoDB" id="95964at2759"/>
<proteinExistence type="predicted"/>
<dbReference type="GO" id="GO:0003676">
    <property type="term" value="F:nucleic acid binding"/>
    <property type="evidence" value="ECO:0007669"/>
    <property type="project" value="InterPro"/>
</dbReference>
<evidence type="ECO:0000313" key="2">
    <source>
        <dbReference type="EMBL" id="EER03855.1"/>
    </source>
</evidence>
<dbReference type="SUPFAM" id="SSF53098">
    <property type="entry name" value="Ribonuclease H-like"/>
    <property type="match status" value="1"/>
</dbReference>
<organism evidence="3">
    <name type="scientific">Perkinsus marinus (strain ATCC 50983 / TXsc)</name>
    <dbReference type="NCBI Taxonomy" id="423536"/>
    <lineage>
        <taxon>Eukaryota</taxon>
        <taxon>Sar</taxon>
        <taxon>Alveolata</taxon>
        <taxon>Perkinsozoa</taxon>
        <taxon>Perkinsea</taxon>
        <taxon>Perkinsida</taxon>
        <taxon>Perkinsidae</taxon>
        <taxon>Perkinsus</taxon>
    </lineage>
</organism>
<reference evidence="2 3" key="1">
    <citation type="submission" date="2008-07" db="EMBL/GenBank/DDBJ databases">
        <authorList>
            <person name="El-Sayed N."/>
            <person name="Caler E."/>
            <person name="Inman J."/>
            <person name="Amedeo P."/>
            <person name="Hass B."/>
            <person name="Wortman J."/>
        </authorList>
    </citation>
    <scope>NUCLEOTIDE SEQUENCE [LARGE SCALE GENOMIC DNA]</scope>
    <source>
        <strain evidence="3">ATCC 50983 / TXsc</strain>
    </source>
</reference>
<dbReference type="GeneID" id="9044452"/>
<dbReference type="InterPro" id="IPR001584">
    <property type="entry name" value="Integrase_cat-core"/>
</dbReference>
<dbReference type="InterPro" id="IPR050951">
    <property type="entry name" value="Retrovirus_Pol_polyprotein"/>
</dbReference>
<sequence>IDSHSNYVSIRPSANAPTSTNVKDFLTSIFDTFHRRPLILHSDNGSQFVSHELQDALERWNIAHIVTPINASFANGKIERWHRYLNEYLRAHNTSTA</sequence>
<evidence type="ECO:0000313" key="3">
    <source>
        <dbReference type="Proteomes" id="UP000007800"/>
    </source>
</evidence>
<dbReference type="AlphaFoldDB" id="C5LH46"/>
<dbReference type="Pfam" id="PF00665">
    <property type="entry name" value="rve"/>
    <property type="match status" value="1"/>
</dbReference>
<dbReference type="RefSeq" id="XP_002772039.1">
    <property type="nucleotide sequence ID" value="XM_002771993.1"/>
</dbReference>
<dbReference type="InParanoid" id="C5LH46"/>
<dbReference type="InterPro" id="IPR036397">
    <property type="entry name" value="RNaseH_sf"/>
</dbReference>
<name>C5LH46_PERM5</name>
<dbReference type="EMBL" id="GG682011">
    <property type="protein sequence ID" value="EER03855.1"/>
    <property type="molecule type" value="Genomic_DNA"/>
</dbReference>
<feature type="domain" description="Integrase catalytic" evidence="1">
    <location>
        <begin position="1"/>
        <end position="97"/>
    </location>
</feature>
<feature type="non-terminal residue" evidence="2">
    <location>
        <position position="97"/>
    </location>
</feature>
<keyword evidence="3" id="KW-1185">Reference proteome</keyword>
<dbReference type="PANTHER" id="PTHR37984:SF5">
    <property type="entry name" value="PROTEIN NYNRIN-LIKE"/>
    <property type="match status" value="1"/>
</dbReference>